<proteinExistence type="predicted"/>
<comment type="caution">
    <text evidence="8">The sequence shown here is derived from an EMBL/GenBank/DDBJ whole genome shotgun (WGS) entry which is preliminary data.</text>
</comment>
<name>A0ABU2WEL3_9GAMM</name>
<sequence length="461" mass="51567">MAGGHALLTAPDPRTAWGWIAVCLLFPLAGPVLYMLFGINRVRTRGRQLGFLHLRGGAVGIDNESDIRNRDKVPAILQANLSLVRTSDVITQLPLLGGHHVEMLRDGESAYPRMIEAIDRASHSVAMATYLFDTDRAGRDFIEALIRAHRRGVEVRVLIDGVGEWYSFPRAGWLLRRGGVPVARFHPPRLLPPALYLNLRNHRKLLLVDGCVAFTGGMNIGGRHLAQDPGNRHPVSDLHFELRGPAITQLARAFAQDWQFSAHEAWMPDVWQADAAVPGTTIARVITDGPNEDMDHLSLVMQAAIASARHDIYIMTPYFLPPRELEAALHGAALRGVRVHLILPERGNLRFVHYAVRHVLASMLRRGFLVWYQPAPFAHSKLFVVDGSYALVGSANLDARSLRLNFELGVELFDAQLAGEFVDYCKTVMTRSRMATVEELERRPFPKRLRDAACWLFSPYL</sequence>
<dbReference type="RefSeq" id="WP_311363365.1">
    <property type="nucleotide sequence ID" value="NZ_JAVRIC010000001.1"/>
</dbReference>
<dbReference type="PROSITE" id="PS50035">
    <property type="entry name" value="PLD"/>
    <property type="match status" value="2"/>
</dbReference>
<dbReference type="InterPro" id="IPR001736">
    <property type="entry name" value="PLipase_D/transphosphatidylase"/>
</dbReference>
<evidence type="ECO:0000256" key="6">
    <source>
        <dbReference type="SAM" id="Phobius"/>
    </source>
</evidence>
<keyword evidence="3 6" id="KW-0812">Transmembrane</keyword>
<accession>A0ABU2WEL3</accession>
<organism evidence="8 9">
    <name type="scientific">Banduia mediterranea</name>
    <dbReference type="NCBI Taxonomy" id="3075609"/>
    <lineage>
        <taxon>Bacteria</taxon>
        <taxon>Pseudomonadati</taxon>
        <taxon>Pseudomonadota</taxon>
        <taxon>Gammaproteobacteria</taxon>
        <taxon>Nevskiales</taxon>
        <taxon>Algiphilaceae</taxon>
        <taxon>Banduia</taxon>
    </lineage>
</organism>
<dbReference type="PANTHER" id="PTHR21248:SF22">
    <property type="entry name" value="PHOSPHOLIPASE D"/>
    <property type="match status" value="1"/>
</dbReference>
<dbReference type="Pfam" id="PF13396">
    <property type="entry name" value="PLDc_N"/>
    <property type="match status" value="1"/>
</dbReference>
<evidence type="ECO:0000313" key="8">
    <source>
        <dbReference type="EMBL" id="MDT0495973.1"/>
    </source>
</evidence>
<dbReference type="SUPFAM" id="SSF56024">
    <property type="entry name" value="Phospholipase D/nuclease"/>
    <property type="match status" value="2"/>
</dbReference>
<keyword evidence="2" id="KW-1003">Cell membrane</keyword>
<evidence type="ECO:0000256" key="3">
    <source>
        <dbReference type="ARBA" id="ARBA00022692"/>
    </source>
</evidence>
<dbReference type="Proteomes" id="UP001254608">
    <property type="component" value="Unassembled WGS sequence"/>
</dbReference>
<keyword evidence="5 6" id="KW-0472">Membrane</keyword>
<protein>
    <submittedName>
        <fullName evidence="8">Phospholipase D-like domain-containing protein</fullName>
    </submittedName>
</protein>
<evidence type="ECO:0000256" key="5">
    <source>
        <dbReference type="ARBA" id="ARBA00023136"/>
    </source>
</evidence>
<dbReference type="SMART" id="SM00155">
    <property type="entry name" value="PLDc"/>
    <property type="match status" value="2"/>
</dbReference>
<dbReference type="Pfam" id="PF13091">
    <property type="entry name" value="PLDc_2"/>
    <property type="match status" value="2"/>
</dbReference>
<dbReference type="CDD" id="cd09163">
    <property type="entry name" value="PLDc_CLS_unchar2_2"/>
    <property type="match status" value="1"/>
</dbReference>
<evidence type="ECO:0000256" key="2">
    <source>
        <dbReference type="ARBA" id="ARBA00022475"/>
    </source>
</evidence>
<feature type="transmembrane region" description="Helical" evidence="6">
    <location>
        <begin position="16"/>
        <end position="37"/>
    </location>
</feature>
<dbReference type="CDD" id="cd09157">
    <property type="entry name" value="PLDc_CLS_unchar2_1"/>
    <property type="match status" value="1"/>
</dbReference>
<feature type="domain" description="PLD phosphodiesterase" evidence="7">
    <location>
        <begin position="379"/>
        <end position="401"/>
    </location>
</feature>
<evidence type="ECO:0000256" key="1">
    <source>
        <dbReference type="ARBA" id="ARBA00004651"/>
    </source>
</evidence>
<evidence type="ECO:0000259" key="7">
    <source>
        <dbReference type="PROSITE" id="PS50035"/>
    </source>
</evidence>
<dbReference type="EMBL" id="JAVRIC010000001">
    <property type="protein sequence ID" value="MDT0495973.1"/>
    <property type="molecule type" value="Genomic_DNA"/>
</dbReference>
<dbReference type="InterPro" id="IPR027379">
    <property type="entry name" value="CLS_N"/>
</dbReference>
<comment type="subcellular location">
    <subcellularLocation>
        <location evidence="1">Cell membrane</location>
        <topology evidence="1">Multi-pass membrane protein</topology>
    </subcellularLocation>
</comment>
<keyword evidence="4 6" id="KW-1133">Transmembrane helix</keyword>
<dbReference type="Gene3D" id="3.30.870.10">
    <property type="entry name" value="Endonuclease Chain A"/>
    <property type="match status" value="2"/>
</dbReference>
<dbReference type="PANTHER" id="PTHR21248">
    <property type="entry name" value="CARDIOLIPIN SYNTHASE"/>
    <property type="match status" value="1"/>
</dbReference>
<keyword evidence="9" id="KW-1185">Reference proteome</keyword>
<dbReference type="InterPro" id="IPR025202">
    <property type="entry name" value="PLD-like_dom"/>
</dbReference>
<evidence type="ECO:0000313" key="9">
    <source>
        <dbReference type="Proteomes" id="UP001254608"/>
    </source>
</evidence>
<gene>
    <name evidence="8" type="ORF">RM530_01150</name>
</gene>
<reference evidence="8 9" key="1">
    <citation type="submission" date="2023-09" db="EMBL/GenBank/DDBJ databases">
        <authorList>
            <person name="Rey-Velasco X."/>
        </authorList>
    </citation>
    <scope>NUCLEOTIDE SEQUENCE [LARGE SCALE GENOMIC DNA]</scope>
    <source>
        <strain evidence="8 9">W345</strain>
    </source>
</reference>
<evidence type="ECO:0000256" key="4">
    <source>
        <dbReference type="ARBA" id="ARBA00022989"/>
    </source>
</evidence>
<feature type="domain" description="PLD phosphodiesterase" evidence="7">
    <location>
        <begin position="197"/>
        <end position="224"/>
    </location>
</feature>